<reference evidence="12" key="1">
    <citation type="journal article" date="2019" name="Int. J. Syst. Evol. Microbiol.">
        <title>The Global Catalogue of Microorganisms (GCM) 10K type strain sequencing project: providing services to taxonomists for standard genome sequencing and annotation.</title>
        <authorList>
            <consortium name="The Broad Institute Genomics Platform"/>
            <consortium name="The Broad Institute Genome Sequencing Center for Infectious Disease"/>
            <person name="Wu L."/>
            <person name="Ma J."/>
        </authorList>
    </citation>
    <scope>NUCLEOTIDE SEQUENCE [LARGE SCALE GENOMIC DNA]</scope>
    <source>
        <strain evidence="12">CCUG 60023</strain>
    </source>
</reference>
<dbReference type="PANTHER" id="PTHR30329:SF21">
    <property type="entry name" value="LIPOPROTEIN YIAD-RELATED"/>
    <property type="match status" value="1"/>
</dbReference>
<accession>A0ABW3FJE5</accession>
<dbReference type="InterPro" id="IPR050330">
    <property type="entry name" value="Bact_OuterMem_StrucFunc"/>
</dbReference>
<keyword evidence="2 8" id="KW-0732">Signal</keyword>
<comment type="subcellular location">
    <subcellularLocation>
        <location evidence="8">Cell outer membrane</location>
        <topology evidence="8">Lipid-anchor</topology>
    </subcellularLocation>
</comment>
<dbReference type="InterPro" id="IPR006665">
    <property type="entry name" value="OmpA-like"/>
</dbReference>
<evidence type="ECO:0000256" key="9">
    <source>
        <dbReference type="SAM" id="SignalP"/>
    </source>
</evidence>
<evidence type="ECO:0000256" key="1">
    <source>
        <dbReference type="ARBA" id="ARBA00022618"/>
    </source>
</evidence>
<name>A0ABW3FJE5_9HYPH</name>
<evidence type="ECO:0000256" key="6">
    <source>
        <dbReference type="ARBA" id="ARBA00023288"/>
    </source>
</evidence>
<comment type="similarity">
    <text evidence="8">Belongs to the Pal lipoprotein family.</text>
</comment>
<sequence length="176" mass="18747">MRLTLQTANATRAATIATLVALAAVAGCTKKQTLPNNSAQLGLNSSNSAGAATPGSTQDFTVNVGDRVLFQTDSSALTAEARQTLDKQATWLNQYAQYRITIEGHADERGTREYNIALGARRAAATRDYLVARGVPRTRLRTISFGKERPVATCDDISCWSQNRRAVTVLGGGSGS</sequence>
<dbReference type="PROSITE" id="PS51123">
    <property type="entry name" value="OMPA_2"/>
    <property type="match status" value="1"/>
</dbReference>
<dbReference type="HAMAP" id="MF_02204">
    <property type="entry name" value="Pal"/>
    <property type="match status" value="1"/>
</dbReference>
<feature type="signal peptide" evidence="9">
    <location>
        <begin position="1"/>
        <end position="23"/>
    </location>
</feature>
<evidence type="ECO:0000313" key="11">
    <source>
        <dbReference type="EMBL" id="MFD0917355.1"/>
    </source>
</evidence>
<dbReference type="Pfam" id="PF00691">
    <property type="entry name" value="OmpA"/>
    <property type="match status" value="1"/>
</dbReference>
<dbReference type="InterPro" id="IPR006690">
    <property type="entry name" value="OMPA-like_CS"/>
</dbReference>
<evidence type="ECO:0000256" key="5">
    <source>
        <dbReference type="ARBA" id="ARBA00023237"/>
    </source>
</evidence>
<proteinExistence type="inferred from homology"/>
<evidence type="ECO:0000256" key="4">
    <source>
        <dbReference type="ARBA" id="ARBA00023139"/>
    </source>
</evidence>
<dbReference type="InterPro" id="IPR036737">
    <property type="entry name" value="OmpA-like_sf"/>
</dbReference>
<comment type="subunit">
    <text evidence="8">The Tol-Pal system is composed of five core proteins: the inner membrane proteins TolA, TolQ and TolR, the periplasmic protein TolB and the outer membrane protein Pal. They form a network linking the inner and outer membranes and the peptidoglycan layer.</text>
</comment>
<dbReference type="PANTHER" id="PTHR30329">
    <property type="entry name" value="STATOR ELEMENT OF FLAGELLAR MOTOR COMPLEX"/>
    <property type="match status" value="1"/>
</dbReference>
<dbReference type="SUPFAM" id="SSF103088">
    <property type="entry name" value="OmpA-like"/>
    <property type="match status" value="1"/>
</dbReference>
<dbReference type="CDD" id="cd07185">
    <property type="entry name" value="OmpA_C-like"/>
    <property type="match status" value="1"/>
</dbReference>
<comment type="function">
    <text evidence="8">Part of the Tol-Pal system, which plays a role in outer membrane invagination during cell division and is important for maintaining outer membrane integrity.</text>
</comment>
<dbReference type="PROSITE" id="PS01068">
    <property type="entry name" value="OMPA_1"/>
    <property type="match status" value="1"/>
</dbReference>
<dbReference type="InterPro" id="IPR014169">
    <property type="entry name" value="Pal_lipo_C"/>
</dbReference>
<dbReference type="RefSeq" id="WP_377213216.1">
    <property type="nucleotide sequence ID" value="NZ_JBHTJV010000012.1"/>
</dbReference>
<keyword evidence="6 8" id="KW-0449">Lipoprotein</keyword>
<keyword evidence="1 8" id="KW-0132">Cell division</keyword>
<dbReference type="NCBIfam" id="TIGR02802">
    <property type="entry name" value="Pal_lipo"/>
    <property type="match status" value="1"/>
</dbReference>
<evidence type="ECO:0000256" key="3">
    <source>
        <dbReference type="ARBA" id="ARBA00023136"/>
    </source>
</evidence>
<feature type="domain" description="OmpA-like" evidence="10">
    <location>
        <begin position="58"/>
        <end position="174"/>
    </location>
</feature>
<gene>
    <name evidence="8 11" type="primary">pal</name>
    <name evidence="11" type="ORF">ACFQ14_13150</name>
</gene>
<evidence type="ECO:0000256" key="2">
    <source>
        <dbReference type="ARBA" id="ARBA00022729"/>
    </source>
</evidence>
<keyword evidence="5 8" id="KW-0998">Cell outer membrane</keyword>
<dbReference type="InterPro" id="IPR039001">
    <property type="entry name" value="Pal"/>
</dbReference>
<comment type="caution">
    <text evidence="11">The sequence shown here is derived from an EMBL/GenBank/DDBJ whole genome shotgun (WGS) entry which is preliminary data.</text>
</comment>
<dbReference type="PROSITE" id="PS51257">
    <property type="entry name" value="PROKAR_LIPOPROTEIN"/>
    <property type="match status" value="1"/>
</dbReference>
<organism evidence="11 12">
    <name type="scientific">Pseudahrensia aquimaris</name>
    <dbReference type="NCBI Taxonomy" id="744461"/>
    <lineage>
        <taxon>Bacteria</taxon>
        <taxon>Pseudomonadati</taxon>
        <taxon>Pseudomonadota</taxon>
        <taxon>Alphaproteobacteria</taxon>
        <taxon>Hyphomicrobiales</taxon>
        <taxon>Ahrensiaceae</taxon>
        <taxon>Pseudahrensia</taxon>
    </lineage>
</organism>
<keyword evidence="4 8" id="KW-0564">Palmitate</keyword>
<evidence type="ECO:0000259" key="10">
    <source>
        <dbReference type="PROSITE" id="PS51123"/>
    </source>
</evidence>
<evidence type="ECO:0000256" key="8">
    <source>
        <dbReference type="HAMAP-Rule" id="MF_02204"/>
    </source>
</evidence>
<keyword evidence="7 8" id="KW-0131">Cell cycle</keyword>
<keyword evidence="3 8" id="KW-0472">Membrane</keyword>
<dbReference type="InterPro" id="IPR006664">
    <property type="entry name" value="OMP_bac"/>
</dbReference>
<dbReference type="EMBL" id="JBHTJV010000012">
    <property type="protein sequence ID" value="MFD0917355.1"/>
    <property type="molecule type" value="Genomic_DNA"/>
</dbReference>
<dbReference type="Proteomes" id="UP001597101">
    <property type="component" value="Unassembled WGS sequence"/>
</dbReference>
<feature type="chain" id="PRO_5046007767" description="Peptidoglycan-associated lipoprotein" evidence="9">
    <location>
        <begin position="24"/>
        <end position="176"/>
    </location>
</feature>
<keyword evidence="12" id="KW-1185">Reference proteome</keyword>
<evidence type="ECO:0000256" key="7">
    <source>
        <dbReference type="ARBA" id="ARBA00023306"/>
    </source>
</evidence>
<evidence type="ECO:0000313" key="12">
    <source>
        <dbReference type="Proteomes" id="UP001597101"/>
    </source>
</evidence>
<protein>
    <recommendedName>
        <fullName evidence="8">Peptidoglycan-associated lipoprotein</fullName>
        <shortName evidence="8">PAL</shortName>
    </recommendedName>
</protein>
<dbReference type="Gene3D" id="3.30.1330.60">
    <property type="entry name" value="OmpA-like domain"/>
    <property type="match status" value="1"/>
</dbReference>
<dbReference type="PRINTS" id="PR01021">
    <property type="entry name" value="OMPADOMAIN"/>
</dbReference>